<dbReference type="SUPFAM" id="SSF53649">
    <property type="entry name" value="Alkaline phosphatase-like"/>
    <property type="match status" value="1"/>
</dbReference>
<dbReference type="InterPro" id="IPR017850">
    <property type="entry name" value="Alkaline_phosphatase_core_sf"/>
</dbReference>
<dbReference type="AlphaFoldDB" id="A0AAP6LK69"/>
<dbReference type="PANTHER" id="PTHR10151">
    <property type="entry name" value="ECTONUCLEOTIDE PYROPHOSPHATASE/PHOSPHODIESTERASE"/>
    <property type="match status" value="1"/>
</dbReference>
<dbReference type="EMBL" id="JAQZHK010000007">
    <property type="protein sequence ID" value="MDY3513299.1"/>
    <property type="molecule type" value="Genomic_DNA"/>
</dbReference>
<dbReference type="PANTHER" id="PTHR10151:SF120">
    <property type="entry name" value="BIS(5'-ADENOSYL)-TRIPHOSPHATASE"/>
    <property type="match status" value="1"/>
</dbReference>
<dbReference type="InterPro" id="IPR002591">
    <property type="entry name" value="Phosphodiest/P_Trfase"/>
</dbReference>
<dbReference type="GO" id="GO:0009141">
    <property type="term" value="P:nucleoside triphosphate metabolic process"/>
    <property type="evidence" value="ECO:0007669"/>
    <property type="project" value="TreeGrafter"/>
</dbReference>
<dbReference type="Pfam" id="PF01663">
    <property type="entry name" value="Phosphodiest"/>
    <property type="match status" value="1"/>
</dbReference>
<reference evidence="1" key="1">
    <citation type="submission" date="2023-01" db="EMBL/GenBank/DDBJ databases">
        <title>Genome-based studies on antimicrobial resistance profiles of Riemerella anatipestifer in China, 1994 to 2021.</title>
        <authorList>
            <person name="Yang Z."/>
            <person name="Zhu D."/>
        </authorList>
    </citation>
    <scope>NUCLEOTIDE SEQUENCE</scope>
    <source>
        <strain evidence="1">RCAD1218</strain>
    </source>
</reference>
<accession>A0AAP6LK69</accession>
<dbReference type="Gene3D" id="3.30.1360.180">
    <property type="match status" value="1"/>
</dbReference>
<organism evidence="1 2">
    <name type="scientific">Riemerella anatipestifer</name>
    <name type="common">Moraxella anatipestifer</name>
    <dbReference type="NCBI Taxonomy" id="34085"/>
    <lineage>
        <taxon>Bacteria</taxon>
        <taxon>Pseudomonadati</taxon>
        <taxon>Bacteroidota</taxon>
        <taxon>Flavobacteriia</taxon>
        <taxon>Flavobacteriales</taxon>
        <taxon>Weeksellaceae</taxon>
        <taxon>Riemerella</taxon>
    </lineage>
</organism>
<evidence type="ECO:0000313" key="2">
    <source>
        <dbReference type="Proteomes" id="UP001284033"/>
    </source>
</evidence>
<dbReference type="GO" id="GO:0017111">
    <property type="term" value="F:ribonucleoside triphosphate phosphatase activity"/>
    <property type="evidence" value="ECO:0007669"/>
    <property type="project" value="TreeGrafter"/>
</dbReference>
<dbReference type="RefSeq" id="WP_253037601.1">
    <property type="nucleotide sequence ID" value="NZ_CP121210.1"/>
</dbReference>
<name>A0AAP6LK69_RIEAN</name>
<protein>
    <submittedName>
        <fullName evidence="1">Ectonucleotide pyrophosphatase/phosphodiesterase</fullName>
    </submittedName>
</protein>
<sequence length="440" mass="50599">MFTIHRLNFKENKLIFSYSSKKLNLLIAILFSVLCFAQNDSLKIVQPHRKNTEWAMKQPYVILISADGFRHDYPEKYNAENIITLGKSGVRAKAMIPSYPSITGPNHYTLVTGLYPSHHGMVDNHFYDEKRKEAFYFGNPKNIRDGSWLGGYPIWGVAERSGMLSATMMWVASDGDAGGVRPTYAYKYSGKVTPEEKVNQIIDWLKLPEETRPHFITLYYPEVDHSGHIYGTEAPETRDAVQLVDKSIGELVQRVKELNLPNVNFVFVSDHGMTNVDIKNPLEIPTFLKDKNQYRYVNSQTLVRISVLDQHNINATYKKLKQEANPEYKVVLAKRLPKKLHYATRDDRFNRMGDIYLLPKAPKIFLEQGQKTTLGKHGYNPYLVKDMNAMFIANGVQFQSNKEISEFRNVDVYPFILEILGLKPLEQIDGKKTLIRKVLK</sequence>
<proteinExistence type="predicted"/>
<evidence type="ECO:0000313" key="1">
    <source>
        <dbReference type="EMBL" id="MDY3513299.1"/>
    </source>
</evidence>
<gene>
    <name evidence="1" type="ORF">PG303_08740</name>
</gene>
<dbReference type="CDD" id="cd16018">
    <property type="entry name" value="Enpp"/>
    <property type="match status" value="1"/>
</dbReference>
<dbReference type="Proteomes" id="UP001284033">
    <property type="component" value="Unassembled WGS sequence"/>
</dbReference>
<dbReference type="Gene3D" id="3.40.720.10">
    <property type="entry name" value="Alkaline Phosphatase, subunit A"/>
    <property type="match status" value="1"/>
</dbReference>
<dbReference type="GO" id="GO:0047429">
    <property type="term" value="F:nucleoside triphosphate diphosphatase activity"/>
    <property type="evidence" value="ECO:0007669"/>
    <property type="project" value="TreeGrafter"/>
</dbReference>
<comment type="caution">
    <text evidence="1">The sequence shown here is derived from an EMBL/GenBank/DDBJ whole genome shotgun (WGS) entry which is preliminary data.</text>
</comment>